<name>A0A023BVW0_9FLAO</name>
<keyword evidence="1" id="KW-0732">Signal</keyword>
<comment type="caution">
    <text evidence="2">The sequence shown here is derived from an EMBL/GenBank/DDBJ whole genome shotgun (WGS) entry which is preliminary data.</text>
</comment>
<dbReference type="eggNOG" id="ENOG50335C1">
    <property type="taxonomic scope" value="Bacteria"/>
</dbReference>
<keyword evidence="3" id="KW-1185">Reference proteome</keyword>
<organism evidence="2 3">
    <name type="scientific">Aquimarina atlantica</name>
    <dbReference type="NCBI Taxonomy" id="1317122"/>
    <lineage>
        <taxon>Bacteria</taxon>
        <taxon>Pseudomonadati</taxon>
        <taxon>Bacteroidota</taxon>
        <taxon>Flavobacteriia</taxon>
        <taxon>Flavobacteriales</taxon>
        <taxon>Flavobacteriaceae</taxon>
        <taxon>Aquimarina</taxon>
    </lineage>
</organism>
<dbReference type="PROSITE" id="PS51257">
    <property type="entry name" value="PROKAR_LIPOPROTEIN"/>
    <property type="match status" value="1"/>
</dbReference>
<protein>
    <recommendedName>
        <fullName evidence="4">DUF4302 domain-containing protein</fullName>
    </recommendedName>
</protein>
<dbReference type="Proteomes" id="UP000023541">
    <property type="component" value="Unassembled WGS sequence"/>
</dbReference>
<evidence type="ECO:0000313" key="2">
    <source>
        <dbReference type="EMBL" id="EZH74054.1"/>
    </source>
</evidence>
<dbReference type="InterPro" id="IPR025396">
    <property type="entry name" value="DUF4302"/>
</dbReference>
<proteinExistence type="predicted"/>
<dbReference type="RefSeq" id="WP_034241573.1">
    <property type="nucleotide sequence ID" value="NZ_AQRA01000004.1"/>
</dbReference>
<feature type="chain" id="PRO_5001511973" description="DUF4302 domain-containing protein" evidence="1">
    <location>
        <begin position="20"/>
        <end position="445"/>
    </location>
</feature>
<gene>
    <name evidence="2" type="ORF">ATO12_14355</name>
</gene>
<evidence type="ECO:0000313" key="3">
    <source>
        <dbReference type="Proteomes" id="UP000023541"/>
    </source>
</evidence>
<evidence type="ECO:0008006" key="4">
    <source>
        <dbReference type="Google" id="ProtNLM"/>
    </source>
</evidence>
<dbReference type="Pfam" id="PF14135">
    <property type="entry name" value="DUF4302"/>
    <property type="match status" value="1"/>
</dbReference>
<sequence length="445" mass="49423">MLKNIKIYTLLLITLGFMACSTDNEVEPLFDQNVDSRVDALLKGYKKTLTDAEFGWKLVYQPNNSVGFYNIFLDFNEDNTVEIVSDHALGAQDLETTYRVGKAHFPELVFENYSTFHNLFEINGFNLKAEFEFIFQKVEADRIEFRSKTDTDEEDITIVVFEKATQGEKERVTNTRDSYEEIALGHDSNRFLRNIIVTDPNAAPTDPPLFQGTFAYAESARVGVITTFDQSTGNIASTNYPIAGTDVGFNFGTALQVNGLDISTFTFDEATNTFVSTDGGLNTVIGYDLAPVATGPLPSLFSTDVDTFDTRFPTYSYFDDTSQFYLQRTSPDFLHLVKSTGAFRLDILMNAFAPGVHGIRFRGVTGPNGTLVAAVSFTKTLGEKLTLTLLGATDPIDDVVSVLDLLTDTGGWYIQETDESPFASNPSFQLTSVNFPNFRFSVYGI</sequence>
<dbReference type="STRING" id="1317122.ATO12_14355"/>
<feature type="signal peptide" evidence="1">
    <location>
        <begin position="1"/>
        <end position="19"/>
    </location>
</feature>
<dbReference type="EMBL" id="AQRA01000004">
    <property type="protein sequence ID" value="EZH74054.1"/>
    <property type="molecule type" value="Genomic_DNA"/>
</dbReference>
<dbReference type="OrthoDB" id="1150854at2"/>
<dbReference type="AlphaFoldDB" id="A0A023BVW0"/>
<evidence type="ECO:0000256" key="1">
    <source>
        <dbReference type="SAM" id="SignalP"/>
    </source>
</evidence>
<reference evidence="2 3" key="1">
    <citation type="submission" date="2014-04" db="EMBL/GenBank/DDBJ databases">
        <title>Aquimarina sp. 22II-S11-z7 Genome Sequencing.</title>
        <authorList>
            <person name="Lai Q."/>
        </authorList>
    </citation>
    <scope>NUCLEOTIDE SEQUENCE [LARGE SCALE GENOMIC DNA]</scope>
    <source>
        <strain evidence="2 3">22II-S11-z7</strain>
    </source>
</reference>
<accession>A0A023BVW0</accession>